<organism evidence="4 5">
    <name type="scientific">Tieghemiomyces parasiticus</name>
    <dbReference type="NCBI Taxonomy" id="78921"/>
    <lineage>
        <taxon>Eukaryota</taxon>
        <taxon>Fungi</taxon>
        <taxon>Fungi incertae sedis</taxon>
        <taxon>Zoopagomycota</taxon>
        <taxon>Kickxellomycotina</taxon>
        <taxon>Dimargaritomycetes</taxon>
        <taxon>Dimargaritales</taxon>
        <taxon>Dimargaritaceae</taxon>
        <taxon>Tieghemiomyces</taxon>
    </lineage>
</organism>
<keyword evidence="1" id="KW-0143">Chaperone</keyword>
<dbReference type="InterPro" id="IPR051339">
    <property type="entry name" value="DnaJ_subfamily_B"/>
</dbReference>
<keyword evidence="5" id="KW-1185">Reference proteome</keyword>
<dbReference type="PANTHER" id="PTHR24078">
    <property type="entry name" value="DNAJ HOMOLOG SUBFAMILY C MEMBER"/>
    <property type="match status" value="1"/>
</dbReference>
<dbReference type="PROSITE" id="PS00636">
    <property type="entry name" value="DNAJ_1"/>
    <property type="match status" value="1"/>
</dbReference>
<dbReference type="GO" id="GO:0006457">
    <property type="term" value="P:protein folding"/>
    <property type="evidence" value="ECO:0007669"/>
    <property type="project" value="InterPro"/>
</dbReference>
<comment type="caution">
    <text evidence="4">The sequence shown here is derived from an EMBL/GenBank/DDBJ whole genome shotgun (WGS) entry which is preliminary data.</text>
</comment>
<dbReference type="CDD" id="cd10747">
    <property type="entry name" value="DnaJ_C"/>
    <property type="match status" value="1"/>
</dbReference>
<evidence type="ECO:0000259" key="3">
    <source>
        <dbReference type="PROSITE" id="PS50076"/>
    </source>
</evidence>
<dbReference type="GO" id="GO:0006413">
    <property type="term" value="P:translational initiation"/>
    <property type="evidence" value="ECO:0007669"/>
    <property type="project" value="TreeGrafter"/>
</dbReference>
<dbReference type="Pfam" id="PF00226">
    <property type="entry name" value="DnaJ"/>
    <property type="match status" value="1"/>
</dbReference>
<accession>A0A9W8DSL7</accession>
<dbReference type="OrthoDB" id="10250354at2759"/>
<dbReference type="PANTHER" id="PTHR24078:SF553">
    <property type="entry name" value="DNAJ HOMOLOG SUBFAMILY B MEMBER 5"/>
    <property type="match status" value="1"/>
</dbReference>
<dbReference type="InterPro" id="IPR001623">
    <property type="entry name" value="DnaJ_domain"/>
</dbReference>
<dbReference type="PRINTS" id="PR00625">
    <property type="entry name" value="JDOMAIN"/>
</dbReference>
<name>A0A9W8DSL7_9FUNG</name>
<dbReference type="Gene3D" id="1.10.287.110">
    <property type="entry name" value="DnaJ domain"/>
    <property type="match status" value="1"/>
</dbReference>
<evidence type="ECO:0000313" key="5">
    <source>
        <dbReference type="Proteomes" id="UP001150569"/>
    </source>
</evidence>
<dbReference type="EMBL" id="JANBPT010000597">
    <property type="protein sequence ID" value="KAJ1916114.1"/>
    <property type="molecule type" value="Genomic_DNA"/>
</dbReference>
<dbReference type="GO" id="GO:0051087">
    <property type="term" value="F:protein-folding chaperone binding"/>
    <property type="evidence" value="ECO:0007669"/>
    <property type="project" value="TreeGrafter"/>
</dbReference>
<sequence>MAKDYYQILGITRDATDDQIKKAYRTMALKWHPDRNKDTTEAAGHKFKEVSEAYEVLSDKNKRAIYDQYGEEGLKGGMGGGPGGGGGGGGPGFNGFPGGSFSFTSTGGGGGFRPFTPSNAEDIFSQFFSAGGKSGFSSFHTGGMSPDPMGGATYMDMDGMGGFPFGGGGGPRSQRHSRVHHSPASPPPAQRPLRVTLEELYTGASKKLKVTRRLIDSTTGAMRPAEKILVVDVKKGWKPGTKVKFAGAGDEYPNGHTQDIEFILEERPHPVFKREGDNLTMRLDLPLVEALTGFTRTVKTLDERTLTLTDEGRVVRPGQTRRILGEGMPIKNTPDRKGDLIVEFRVNFPATLTADQKAAVKASLPAY</sequence>
<dbReference type="SUPFAM" id="SSF46565">
    <property type="entry name" value="Chaperone J-domain"/>
    <property type="match status" value="1"/>
</dbReference>
<dbReference type="GO" id="GO:0005829">
    <property type="term" value="C:cytosol"/>
    <property type="evidence" value="ECO:0007669"/>
    <property type="project" value="TreeGrafter"/>
</dbReference>
<dbReference type="SMART" id="SM00271">
    <property type="entry name" value="DnaJ"/>
    <property type="match status" value="1"/>
</dbReference>
<dbReference type="InterPro" id="IPR036869">
    <property type="entry name" value="J_dom_sf"/>
</dbReference>
<evidence type="ECO:0000256" key="2">
    <source>
        <dbReference type="SAM" id="MobiDB-lite"/>
    </source>
</evidence>
<dbReference type="Pfam" id="PF01556">
    <property type="entry name" value="DnaJ_C"/>
    <property type="match status" value="1"/>
</dbReference>
<dbReference type="CDD" id="cd06257">
    <property type="entry name" value="DnaJ"/>
    <property type="match status" value="1"/>
</dbReference>
<dbReference type="FunFam" id="2.60.260.20:FF:000013">
    <property type="entry name" value="DnaJ subfamily B member 11"/>
    <property type="match status" value="1"/>
</dbReference>
<dbReference type="FunFam" id="2.60.260.20:FF:000002">
    <property type="entry name" value="Dnaj homolog subfamily b member"/>
    <property type="match status" value="1"/>
</dbReference>
<dbReference type="FunFam" id="1.10.287.110:FF:000072">
    <property type="entry name" value="DnaJ family protein"/>
    <property type="match status" value="1"/>
</dbReference>
<proteinExistence type="predicted"/>
<reference evidence="4" key="1">
    <citation type="submission" date="2022-07" db="EMBL/GenBank/DDBJ databases">
        <title>Phylogenomic reconstructions and comparative analyses of Kickxellomycotina fungi.</title>
        <authorList>
            <person name="Reynolds N.K."/>
            <person name="Stajich J.E."/>
            <person name="Barry K."/>
            <person name="Grigoriev I.V."/>
            <person name="Crous P."/>
            <person name="Smith M.E."/>
        </authorList>
    </citation>
    <scope>NUCLEOTIDE SEQUENCE</scope>
    <source>
        <strain evidence="4">RSA 861</strain>
    </source>
</reference>
<dbReference type="InterPro" id="IPR008971">
    <property type="entry name" value="HSP40/DnaJ_pept-bd"/>
</dbReference>
<dbReference type="AlphaFoldDB" id="A0A9W8DSL7"/>
<dbReference type="SUPFAM" id="SSF49493">
    <property type="entry name" value="HSP40/DnaJ peptide-binding domain"/>
    <property type="match status" value="2"/>
</dbReference>
<dbReference type="Gene3D" id="2.60.260.20">
    <property type="entry name" value="Urease metallochaperone UreE, N-terminal domain"/>
    <property type="match status" value="2"/>
</dbReference>
<dbReference type="PROSITE" id="PS50076">
    <property type="entry name" value="DNAJ_2"/>
    <property type="match status" value="1"/>
</dbReference>
<feature type="domain" description="J" evidence="3">
    <location>
        <begin position="4"/>
        <end position="70"/>
    </location>
</feature>
<dbReference type="GO" id="GO:0051082">
    <property type="term" value="F:unfolded protein binding"/>
    <property type="evidence" value="ECO:0007669"/>
    <property type="project" value="InterPro"/>
</dbReference>
<protein>
    <submittedName>
        <fullName evidence="4">Molecular chaperone (DnaJ super)</fullName>
    </submittedName>
</protein>
<dbReference type="InterPro" id="IPR018253">
    <property type="entry name" value="DnaJ_domain_CS"/>
</dbReference>
<evidence type="ECO:0000313" key="4">
    <source>
        <dbReference type="EMBL" id="KAJ1916114.1"/>
    </source>
</evidence>
<evidence type="ECO:0000256" key="1">
    <source>
        <dbReference type="ARBA" id="ARBA00023186"/>
    </source>
</evidence>
<dbReference type="InterPro" id="IPR002939">
    <property type="entry name" value="DnaJ_C"/>
</dbReference>
<dbReference type="Proteomes" id="UP001150569">
    <property type="component" value="Unassembled WGS sequence"/>
</dbReference>
<feature type="region of interest" description="Disordered" evidence="2">
    <location>
        <begin position="164"/>
        <end position="191"/>
    </location>
</feature>
<gene>
    <name evidence="4" type="primary">SIS1_1</name>
    <name evidence="4" type="ORF">IWQ60_008216</name>
</gene>